<dbReference type="SUPFAM" id="SSF75304">
    <property type="entry name" value="Amidase signature (AS) enzymes"/>
    <property type="match status" value="1"/>
</dbReference>
<dbReference type="OrthoDB" id="20821at2759"/>
<dbReference type="PANTHER" id="PTHR11895">
    <property type="entry name" value="TRANSAMIDASE"/>
    <property type="match status" value="1"/>
</dbReference>
<feature type="domain" description="Senescence" evidence="3">
    <location>
        <begin position="509"/>
        <end position="662"/>
    </location>
</feature>
<gene>
    <name evidence="4" type="ORF">Mgra_00001284</name>
</gene>
<evidence type="ECO:0000313" key="4">
    <source>
        <dbReference type="EMBL" id="KAF7639321.1"/>
    </source>
</evidence>
<keyword evidence="5" id="KW-1185">Reference proteome</keyword>
<dbReference type="InterPro" id="IPR036928">
    <property type="entry name" value="AS_sf"/>
</dbReference>
<dbReference type="InterPro" id="IPR009686">
    <property type="entry name" value="Senescence/spartin_C"/>
</dbReference>
<feature type="region of interest" description="Disordered" evidence="1">
    <location>
        <begin position="392"/>
        <end position="414"/>
    </location>
</feature>
<dbReference type="EMBL" id="JABEBT010000006">
    <property type="protein sequence ID" value="KAF7639321.1"/>
    <property type="molecule type" value="Genomic_DNA"/>
</dbReference>
<comment type="caution">
    <text evidence="4">The sequence shown here is derived from an EMBL/GenBank/DDBJ whole genome shotgun (WGS) entry which is preliminary data.</text>
</comment>
<evidence type="ECO:0000256" key="1">
    <source>
        <dbReference type="SAM" id="MobiDB-lite"/>
    </source>
</evidence>
<organism evidence="4 5">
    <name type="scientific">Meloidogyne graminicola</name>
    <dbReference type="NCBI Taxonomy" id="189291"/>
    <lineage>
        <taxon>Eukaryota</taxon>
        <taxon>Metazoa</taxon>
        <taxon>Ecdysozoa</taxon>
        <taxon>Nematoda</taxon>
        <taxon>Chromadorea</taxon>
        <taxon>Rhabditida</taxon>
        <taxon>Tylenchina</taxon>
        <taxon>Tylenchomorpha</taxon>
        <taxon>Tylenchoidea</taxon>
        <taxon>Meloidogynidae</taxon>
        <taxon>Meloidogyninae</taxon>
        <taxon>Meloidogyne</taxon>
    </lineage>
</organism>
<protein>
    <submittedName>
        <fullName evidence="4">Amidase domain-containing protein</fullName>
    </submittedName>
</protein>
<dbReference type="InterPro" id="IPR023631">
    <property type="entry name" value="Amidase_dom"/>
</dbReference>
<dbReference type="InterPro" id="IPR000120">
    <property type="entry name" value="Amidase"/>
</dbReference>
<dbReference type="GO" id="GO:0005739">
    <property type="term" value="C:mitochondrion"/>
    <property type="evidence" value="ECO:0007669"/>
    <property type="project" value="TreeGrafter"/>
</dbReference>
<dbReference type="Proteomes" id="UP000605970">
    <property type="component" value="Unassembled WGS sequence"/>
</dbReference>
<dbReference type="Pfam" id="PF06911">
    <property type="entry name" value="Senescence"/>
    <property type="match status" value="1"/>
</dbReference>
<feature type="compositionally biased region" description="Basic and acidic residues" evidence="1">
    <location>
        <begin position="392"/>
        <end position="403"/>
    </location>
</feature>
<dbReference type="GO" id="GO:0032543">
    <property type="term" value="P:mitochondrial translation"/>
    <property type="evidence" value="ECO:0007669"/>
    <property type="project" value="TreeGrafter"/>
</dbReference>
<accession>A0A8T0A001</accession>
<sequence>MNIALERIRASTTRAKELRHLNFIITETFDLAEKHCEEAVQNGKQPFEVIVKDNFANRINMYNGCFGPVKHSIYANKQLNNELEDDFVIAGGSSGGCAVAVAIGVAKYERNNLLSKDAENSYLNALNLLSSKGVKIKEVNIPHLDFAINCYSIIVDVEVASNMARFDGIRYGYCSKEHLINDDSFISYITRNRTESLGNSVKRRIFSGNFYSLQENYNKYVNKAAKIQRLLQKDFNTAFTNNNLHCILTPVSRHSAPLFSQIKKRSREEQRLDDYFMAPTNLCETGGIRCFCDKKTCGGGALVCAGKYCLIGLYNDDESGSSRLEQHCIDEQLYSNKIIGCEKEWQKWSEVCICEENLCNTFAFLRSQLDGNFEEQQRLIVSDYSDSSVLNRWKETRGGRDSNDNNDENGPNTMRRWMTERENRQPQGRGANLVLLLVVLPLAVGAFTGDKTNAPTPPSSLAIFIELKQDENCSQKNHLLPPAFIQVGTWVYPLRGPQLTTIMKNEFEKGEEYRANLEPTEEPTNIHPLIQNGVVILHKGSKIVAKVTRFVLNKIGDVGVVIGHKISESLSGDGTGGKTFRSTATVLGGGITAVATVLISLEEASKTLLKCISDETVQIVNLRYGSEASQTTHHALHALGHSTLAGFQIFELGHRSIAGRMARRAGIQIVQDFSKSEEVLVSTKIVNINKKEDSIQ</sequence>
<dbReference type="Pfam" id="PF01425">
    <property type="entry name" value="Amidase"/>
    <property type="match status" value="1"/>
</dbReference>
<dbReference type="AlphaFoldDB" id="A0A8T0A001"/>
<evidence type="ECO:0000313" key="5">
    <source>
        <dbReference type="Proteomes" id="UP000605970"/>
    </source>
</evidence>
<evidence type="ECO:0000259" key="3">
    <source>
        <dbReference type="Pfam" id="PF06911"/>
    </source>
</evidence>
<name>A0A8T0A001_9BILA</name>
<dbReference type="GO" id="GO:0030956">
    <property type="term" value="C:glutamyl-tRNA(Gln) amidotransferase complex"/>
    <property type="evidence" value="ECO:0007669"/>
    <property type="project" value="TreeGrafter"/>
</dbReference>
<dbReference type="Gene3D" id="3.90.1300.10">
    <property type="entry name" value="Amidase signature (AS) domain"/>
    <property type="match status" value="1"/>
</dbReference>
<feature type="domain" description="Amidase" evidence="2">
    <location>
        <begin position="103"/>
        <end position="283"/>
    </location>
</feature>
<evidence type="ECO:0000259" key="2">
    <source>
        <dbReference type="Pfam" id="PF01425"/>
    </source>
</evidence>
<dbReference type="PANTHER" id="PTHR11895:SF7">
    <property type="entry name" value="GLUTAMYL-TRNA(GLN) AMIDOTRANSFERASE SUBUNIT A, MITOCHONDRIAL"/>
    <property type="match status" value="1"/>
</dbReference>
<dbReference type="GO" id="GO:0050567">
    <property type="term" value="F:glutaminyl-tRNA synthase (glutamine-hydrolyzing) activity"/>
    <property type="evidence" value="ECO:0007669"/>
    <property type="project" value="TreeGrafter"/>
</dbReference>
<proteinExistence type="predicted"/>
<dbReference type="GO" id="GO:0070681">
    <property type="term" value="P:glutaminyl-tRNAGln biosynthesis via transamidation"/>
    <property type="evidence" value="ECO:0007669"/>
    <property type="project" value="TreeGrafter"/>
</dbReference>
<reference evidence="4" key="1">
    <citation type="journal article" date="2020" name="Ecol. Evol.">
        <title>Genome structure and content of the rice root-knot nematode (Meloidogyne graminicola).</title>
        <authorList>
            <person name="Phan N.T."/>
            <person name="Danchin E.G.J."/>
            <person name="Klopp C."/>
            <person name="Perfus-Barbeoch L."/>
            <person name="Kozlowski D.K."/>
            <person name="Koutsovoulos G.D."/>
            <person name="Lopez-Roques C."/>
            <person name="Bouchez O."/>
            <person name="Zahm M."/>
            <person name="Besnard G."/>
            <person name="Bellafiore S."/>
        </authorList>
    </citation>
    <scope>NUCLEOTIDE SEQUENCE</scope>
    <source>
        <strain evidence="4">VN-18</strain>
    </source>
</reference>